<dbReference type="EMBL" id="GEDV01007010">
    <property type="protein sequence ID" value="JAP81547.1"/>
    <property type="molecule type" value="Transcribed_RNA"/>
</dbReference>
<reference evidence="2" key="1">
    <citation type="journal article" date="2016" name="Ticks Tick Borne Dis.">
        <title>De novo assembly and annotation of the salivary gland transcriptome of Rhipicephalus appendiculatus male and female ticks during blood feeding.</title>
        <authorList>
            <person name="de Castro M.H."/>
            <person name="de Klerk D."/>
            <person name="Pienaar R."/>
            <person name="Latif A.A."/>
            <person name="Rees D.J."/>
            <person name="Mans B.J."/>
        </authorList>
    </citation>
    <scope>NUCLEOTIDE SEQUENCE</scope>
    <source>
        <tissue evidence="2">Salivary glands</tissue>
    </source>
</reference>
<evidence type="ECO:0000256" key="1">
    <source>
        <dbReference type="SAM" id="SignalP"/>
    </source>
</evidence>
<keyword evidence="1" id="KW-0732">Signal</keyword>
<proteinExistence type="predicted"/>
<feature type="chain" id="PRO_5007285895" evidence="1">
    <location>
        <begin position="20"/>
        <end position="186"/>
    </location>
</feature>
<accession>A0A131YRH5</accession>
<feature type="signal peptide" evidence="1">
    <location>
        <begin position="1"/>
        <end position="19"/>
    </location>
</feature>
<name>A0A131YRH5_RHIAP</name>
<dbReference type="AlphaFoldDB" id="A0A131YRH5"/>
<protein>
    <submittedName>
        <fullName evidence="2">8.9 kDa family member</fullName>
    </submittedName>
</protein>
<sequence length="186" mass="20781">MLVHLTFISVAMAAQRVIAGDYISALILNAGNGSYCSYDNYTFKSDVQPNGTCKLLTCNWGKKTVTELRCKEVSSGCTRVHNKTEFPHCCEQTCYSTSACKLPNGHLLEHKKYFNYTEPCVEYYCNNGNLTVHEKCSNTSDSQCSDSAPFGMNQEPYPTCCGGTVCAGRRRKRASKNKRNRTKRHA</sequence>
<evidence type="ECO:0000313" key="2">
    <source>
        <dbReference type="EMBL" id="JAP81547.1"/>
    </source>
</evidence>
<organism evidence="2">
    <name type="scientific">Rhipicephalus appendiculatus</name>
    <name type="common">Brown ear tick</name>
    <dbReference type="NCBI Taxonomy" id="34631"/>
    <lineage>
        <taxon>Eukaryota</taxon>
        <taxon>Metazoa</taxon>
        <taxon>Ecdysozoa</taxon>
        <taxon>Arthropoda</taxon>
        <taxon>Chelicerata</taxon>
        <taxon>Arachnida</taxon>
        <taxon>Acari</taxon>
        <taxon>Parasitiformes</taxon>
        <taxon>Ixodida</taxon>
        <taxon>Ixodoidea</taxon>
        <taxon>Ixodidae</taxon>
        <taxon>Rhipicephalinae</taxon>
        <taxon>Rhipicephalus</taxon>
        <taxon>Rhipicephalus</taxon>
    </lineage>
</organism>